<proteinExistence type="predicted"/>
<organism evidence="1 2">
    <name type="scientific">Mucilaginibacter lutimaris</name>
    <dbReference type="NCBI Taxonomy" id="931629"/>
    <lineage>
        <taxon>Bacteria</taxon>
        <taxon>Pseudomonadati</taxon>
        <taxon>Bacteroidota</taxon>
        <taxon>Sphingobacteriia</taxon>
        <taxon>Sphingobacteriales</taxon>
        <taxon>Sphingobacteriaceae</taxon>
        <taxon>Mucilaginibacter</taxon>
    </lineage>
</organism>
<keyword evidence="2" id="KW-1185">Reference proteome</keyword>
<comment type="caution">
    <text evidence="1">The sequence shown here is derived from an EMBL/GenBank/DDBJ whole genome shotgun (WGS) entry which is preliminary data.</text>
</comment>
<evidence type="ECO:0000313" key="2">
    <source>
        <dbReference type="Proteomes" id="UP001597073"/>
    </source>
</evidence>
<name>A0ABW2ZJT8_9SPHI</name>
<dbReference type="EMBL" id="JBHTIA010000012">
    <property type="protein sequence ID" value="MFD0766499.1"/>
    <property type="molecule type" value="Genomic_DNA"/>
</dbReference>
<accession>A0ABW2ZJT8</accession>
<dbReference type="RefSeq" id="WP_377144497.1">
    <property type="nucleotide sequence ID" value="NZ_JBHTIA010000012.1"/>
</dbReference>
<gene>
    <name evidence="1" type="ORF">ACFQZI_16680</name>
</gene>
<dbReference type="Proteomes" id="UP001597073">
    <property type="component" value="Unassembled WGS sequence"/>
</dbReference>
<sequence length="72" mass="7416">MKNFGTPLSRGEMKNVMGGLAANCTTHSNCSGSTPICVLISGDYGPNALGMCCSAQQLHDKNHACGGAMLQN</sequence>
<reference evidence="2" key="1">
    <citation type="journal article" date="2019" name="Int. J. Syst. Evol. Microbiol.">
        <title>The Global Catalogue of Microorganisms (GCM) 10K type strain sequencing project: providing services to taxonomists for standard genome sequencing and annotation.</title>
        <authorList>
            <consortium name="The Broad Institute Genomics Platform"/>
            <consortium name="The Broad Institute Genome Sequencing Center for Infectious Disease"/>
            <person name="Wu L."/>
            <person name="Ma J."/>
        </authorList>
    </citation>
    <scope>NUCLEOTIDE SEQUENCE [LARGE SCALE GENOMIC DNA]</scope>
    <source>
        <strain evidence="2">CCUG 60742</strain>
    </source>
</reference>
<evidence type="ECO:0000313" key="1">
    <source>
        <dbReference type="EMBL" id="MFD0766499.1"/>
    </source>
</evidence>
<evidence type="ECO:0008006" key="3">
    <source>
        <dbReference type="Google" id="ProtNLM"/>
    </source>
</evidence>
<protein>
    <recommendedName>
        <fullName evidence="3">Bacteriocin-like protein</fullName>
    </recommendedName>
</protein>